<evidence type="ECO:0000256" key="2">
    <source>
        <dbReference type="ARBA" id="ARBA00023125"/>
    </source>
</evidence>
<evidence type="ECO:0000256" key="1">
    <source>
        <dbReference type="ARBA" id="ARBA00023015"/>
    </source>
</evidence>
<evidence type="ECO:0000256" key="3">
    <source>
        <dbReference type="ARBA" id="ARBA00023163"/>
    </source>
</evidence>
<dbReference type="InterPro" id="IPR001867">
    <property type="entry name" value="OmpR/PhoB-type_DNA-bd"/>
</dbReference>
<dbReference type="InterPro" id="IPR016032">
    <property type="entry name" value="Sig_transdc_resp-reg_C-effctor"/>
</dbReference>
<dbReference type="PROSITE" id="PS51755">
    <property type="entry name" value="OMPR_PHOB"/>
    <property type="match status" value="1"/>
</dbReference>
<dbReference type="GO" id="GO:0003677">
    <property type="term" value="F:DNA binding"/>
    <property type="evidence" value="ECO:0007669"/>
    <property type="project" value="UniProtKB-UniRule"/>
</dbReference>
<reference evidence="6" key="2">
    <citation type="submission" date="2024-03" db="EMBL/GenBank/DDBJ databases">
        <title>The Genome Sequence of Enterococcus sp. DIV0242b.</title>
        <authorList>
            <consortium name="The Broad Institute Genomics Platform"/>
            <consortium name="The Broad Institute Microbial Omics Core"/>
            <consortium name="The Broad Institute Genomic Center for Infectious Diseases"/>
            <person name="Earl A."/>
            <person name="Manson A."/>
            <person name="Gilmore M."/>
            <person name="Schwartman J."/>
            <person name="Shea T."/>
            <person name="Abouelleil A."/>
            <person name="Cao P."/>
            <person name="Chapman S."/>
            <person name="Cusick C."/>
            <person name="Young S."/>
            <person name="Neafsey D."/>
            <person name="Nusbaum C."/>
            <person name="Birren B."/>
        </authorList>
    </citation>
    <scope>NUCLEOTIDE SEQUENCE</scope>
    <source>
        <strain evidence="6">9E7_DIV0242</strain>
    </source>
</reference>
<dbReference type="AlphaFoldDB" id="A0AAQ3VXG6"/>
<evidence type="ECO:0000313" key="6">
    <source>
        <dbReference type="EMBL" id="WYJ91742.1"/>
    </source>
</evidence>
<feature type="DNA-binding region" description="OmpR/PhoB-type" evidence="4">
    <location>
        <begin position="124"/>
        <end position="227"/>
    </location>
</feature>
<gene>
    <name evidence="6" type="ORF">A5888_003510</name>
</gene>
<dbReference type="CDD" id="cd00383">
    <property type="entry name" value="trans_reg_C"/>
    <property type="match status" value="1"/>
</dbReference>
<proteinExistence type="predicted"/>
<keyword evidence="1" id="KW-0805">Transcription regulation</keyword>
<accession>A0AAQ3VXG6</accession>
<name>A0AAQ3VXG6_9ENTE</name>
<keyword evidence="3" id="KW-0804">Transcription</keyword>
<dbReference type="GO" id="GO:0006355">
    <property type="term" value="P:regulation of DNA-templated transcription"/>
    <property type="evidence" value="ECO:0007669"/>
    <property type="project" value="InterPro"/>
</dbReference>
<dbReference type="SMART" id="SM00862">
    <property type="entry name" value="Trans_reg_C"/>
    <property type="match status" value="1"/>
</dbReference>
<dbReference type="EMBL" id="CP147247">
    <property type="protein sequence ID" value="WYJ91742.1"/>
    <property type="molecule type" value="Genomic_DNA"/>
</dbReference>
<dbReference type="SUPFAM" id="SSF46894">
    <property type="entry name" value="C-terminal effector domain of the bipartite response regulators"/>
    <property type="match status" value="1"/>
</dbReference>
<dbReference type="Pfam" id="PF00486">
    <property type="entry name" value="Trans_reg_C"/>
    <property type="match status" value="1"/>
</dbReference>
<evidence type="ECO:0000259" key="5">
    <source>
        <dbReference type="PROSITE" id="PS51755"/>
    </source>
</evidence>
<dbReference type="Gene3D" id="1.10.10.10">
    <property type="entry name" value="Winged helix-like DNA-binding domain superfamily/Winged helix DNA-binding domain"/>
    <property type="match status" value="1"/>
</dbReference>
<sequence>MYNLGFVSNGEHSNYEYIEVLKRKPIFNIKDISSEQAIESSESLDALLIQSGSAADVGNICELLIEIRKRTNALIWILSEELPNTTRIIFLQLGADGIVTNQIEPDEYLLILRNGLKRYGLSEEVEERMTDFKLVPNNLSVVIEGNQEISLTRLEFKTIELLYEKKSEAIPYQAIYQQVWDNDGDDVKNSNYRVANLIFHLRKKLEKNPLEPKYIKTVRSKGYLLSV</sequence>
<dbReference type="InterPro" id="IPR036388">
    <property type="entry name" value="WH-like_DNA-bd_sf"/>
</dbReference>
<feature type="domain" description="OmpR/PhoB-type" evidence="5">
    <location>
        <begin position="124"/>
        <end position="227"/>
    </location>
</feature>
<keyword evidence="7" id="KW-1185">Reference proteome</keyword>
<evidence type="ECO:0000313" key="7">
    <source>
        <dbReference type="Proteomes" id="UP000195141"/>
    </source>
</evidence>
<dbReference type="Proteomes" id="UP000195141">
    <property type="component" value="Chromosome"/>
</dbReference>
<dbReference type="GO" id="GO:0000160">
    <property type="term" value="P:phosphorelay signal transduction system"/>
    <property type="evidence" value="ECO:0007669"/>
    <property type="project" value="InterPro"/>
</dbReference>
<protein>
    <recommendedName>
        <fullName evidence="5">OmpR/PhoB-type domain-containing protein</fullName>
    </recommendedName>
</protein>
<organism evidence="6 7">
    <name type="scientific">Candidatus Enterococcus clewellii</name>
    <dbReference type="NCBI Taxonomy" id="1834193"/>
    <lineage>
        <taxon>Bacteria</taxon>
        <taxon>Bacillati</taxon>
        <taxon>Bacillota</taxon>
        <taxon>Bacilli</taxon>
        <taxon>Lactobacillales</taxon>
        <taxon>Enterococcaceae</taxon>
        <taxon>Enterococcus</taxon>
    </lineage>
</organism>
<evidence type="ECO:0000256" key="4">
    <source>
        <dbReference type="PROSITE-ProRule" id="PRU01091"/>
    </source>
</evidence>
<reference evidence="6" key="1">
    <citation type="submission" date="2017-05" db="EMBL/GenBank/DDBJ databases">
        <authorList>
            <consortium name="The Broad Institute Genomics Platform"/>
            <consortium name="The Broad Institute Genomic Center for Infectious Diseases"/>
            <person name="Earl A."/>
            <person name="Manson A."/>
            <person name="Schwartman J."/>
            <person name="Gilmore M."/>
            <person name="Abouelleil A."/>
            <person name="Cao P."/>
            <person name="Chapman S."/>
            <person name="Cusick C."/>
            <person name="Shea T."/>
            <person name="Young S."/>
            <person name="Neafsey D."/>
            <person name="Nusbaum C."/>
            <person name="Birren B."/>
        </authorList>
    </citation>
    <scope>NUCLEOTIDE SEQUENCE</scope>
    <source>
        <strain evidence="6">9E7_DIV0242</strain>
    </source>
</reference>
<keyword evidence="2 4" id="KW-0238">DNA-binding</keyword>
<dbReference type="RefSeq" id="WP_339101754.1">
    <property type="nucleotide sequence ID" value="NZ_CP147247.1"/>
</dbReference>